<organism evidence="3 4">
    <name type="scientific">Candidatus Corynebacterium avicola</name>
    <dbReference type="NCBI Taxonomy" id="2838527"/>
    <lineage>
        <taxon>Bacteria</taxon>
        <taxon>Bacillati</taxon>
        <taxon>Actinomycetota</taxon>
        <taxon>Actinomycetes</taxon>
        <taxon>Mycobacteriales</taxon>
        <taxon>Corynebacteriaceae</taxon>
        <taxon>Corynebacterium</taxon>
    </lineage>
</organism>
<keyword evidence="1" id="KW-0812">Transmembrane</keyword>
<feature type="domain" description="Acyltransferase 3" evidence="2">
    <location>
        <begin position="23"/>
        <end position="400"/>
    </location>
</feature>
<feature type="transmembrane region" description="Helical" evidence="1">
    <location>
        <begin position="46"/>
        <end position="69"/>
    </location>
</feature>
<dbReference type="Proteomes" id="UP000824190">
    <property type="component" value="Unassembled WGS sequence"/>
</dbReference>
<dbReference type="InterPro" id="IPR050879">
    <property type="entry name" value="Acyltransferase_3"/>
</dbReference>
<reference evidence="3" key="2">
    <citation type="submission" date="2021-04" db="EMBL/GenBank/DDBJ databases">
        <authorList>
            <person name="Gilroy R."/>
        </authorList>
    </citation>
    <scope>NUCLEOTIDE SEQUENCE</scope>
    <source>
        <strain evidence="3">CHK32-1732</strain>
    </source>
</reference>
<feature type="transmembrane region" description="Helical" evidence="1">
    <location>
        <begin position="304"/>
        <end position="322"/>
    </location>
</feature>
<dbReference type="InterPro" id="IPR002656">
    <property type="entry name" value="Acyl_transf_3_dom"/>
</dbReference>
<dbReference type="EMBL" id="DXGC01000017">
    <property type="protein sequence ID" value="HIW90402.1"/>
    <property type="molecule type" value="Genomic_DNA"/>
</dbReference>
<dbReference type="GO" id="GO:0016747">
    <property type="term" value="F:acyltransferase activity, transferring groups other than amino-acyl groups"/>
    <property type="evidence" value="ECO:0007669"/>
    <property type="project" value="InterPro"/>
</dbReference>
<feature type="transmembrane region" description="Helical" evidence="1">
    <location>
        <begin position="186"/>
        <end position="209"/>
    </location>
</feature>
<dbReference type="AlphaFoldDB" id="A0A9D1UJV7"/>
<evidence type="ECO:0000256" key="1">
    <source>
        <dbReference type="SAM" id="Phobius"/>
    </source>
</evidence>
<feature type="transmembrane region" description="Helical" evidence="1">
    <location>
        <begin position="90"/>
        <end position="110"/>
    </location>
</feature>
<dbReference type="GO" id="GO:0009103">
    <property type="term" value="P:lipopolysaccharide biosynthetic process"/>
    <property type="evidence" value="ECO:0007669"/>
    <property type="project" value="TreeGrafter"/>
</dbReference>
<feature type="transmembrane region" description="Helical" evidence="1">
    <location>
        <begin position="221"/>
        <end position="239"/>
    </location>
</feature>
<feature type="transmembrane region" description="Helical" evidence="1">
    <location>
        <begin position="21"/>
        <end position="40"/>
    </location>
</feature>
<evidence type="ECO:0000313" key="4">
    <source>
        <dbReference type="Proteomes" id="UP000824190"/>
    </source>
</evidence>
<dbReference type="PANTHER" id="PTHR23028">
    <property type="entry name" value="ACETYLTRANSFERASE"/>
    <property type="match status" value="1"/>
</dbReference>
<keyword evidence="3" id="KW-0012">Acyltransferase</keyword>
<reference evidence="3" key="1">
    <citation type="journal article" date="2021" name="PeerJ">
        <title>Extensive microbial diversity within the chicken gut microbiome revealed by metagenomics and culture.</title>
        <authorList>
            <person name="Gilroy R."/>
            <person name="Ravi A."/>
            <person name="Getino M."/>
            <person name="Pursley I."/>
            <person name="Horton D.L."/>
            <person name="Alikhan N.F."/>
            <person name="Baker D."/>
            <person name="Gharbi K."/>
            <person name="Hall N."/>
            <person name="Watson M."/>
            <person name="Adriaenssens E.M."/>
            <person name="Foster-Nyarko E."/>
            <person name="Jarju S."/>
            <person name="Secka A."/>
            <person name="Antonio M."/>
            <person name="Oren A."/>
            <person name="Chaudhuri R.R."/>
            <person name="La Ragione R."/>
            <person name="Hildebrand F."/>
            <person name="Pallen M.J."/>
        </authorList>
    </citation>
    <scope>NUCLEOTIDE SEQUENCE</scope>
    <source>
        <strain evidence="3">CHK32-1732</strain>
    </source>
</reference>
<feature type="transmembrane region" description="Helical" evidence="1">
    <location>
        <begin position="159"/>
        <end position="179"/>
    </location>
</feature>
<feature type="transmembrane region" description="Helical" evidence="1">
    <location>
        <begin position="269"/>
        <end position="292"/>
    </location>
</feature>
<dbReference type="GO" id="GO:0016020">
    <property type="term" value="C:membrane"/>
    <property type="evidence" value="ECO:0007669"/>
    <property type="project" value="TreeGrafter"/>
</dbReference>
<protein>
    <submittedName>
        <fullName evidence="3">Acyltransferase</fullName>
    </submittedName>
</protein>
<comment type="caution">
    <text evidence="3">The sequence shown here is derived from an EMBL/GenBank/DDBJ whole genome shotgun (WGS) entry which is preliminary data.</text>
</comment>
<keyword evidence="1" id="KW-0472">Membrane</keyword>
<proteinExistence type="predicted"/>
<keyword evidence="1" id="KW-1133">Transmembrane helix</keyword>
<feature type="transmembrane region" description="Helical" evidence="1">
    <location>
        <begin position="383"/>
        <end position="404"/>
    </location>
</feature>
<name>A0A9D1UJV7_9CORY</name>
<evidence type="ECO:0000259" key="2">
    <source>
        <dbReference type="Pfam" id="PF01757"/>
    </source>
</evidence>
<feature type="transmembrane region" description="Helical" evidence="1">
    <location>
        <begin position="342"/>
        <end position="359"/>
    </location>
</feature>
<keyword evidence="3" id="KW-0808">Transferase</keyword>
<accession>A0A9D1UJV7</accession>
<dbReference type="PANTHER" id="PTHR23028:SF53">
    <property type="entry name" value="ACYL_TRANSF_3 DOMAIN-CONTAINING PROTEIN"/>
    <property type="match status" value="1"/>
</dbReference>
<feature type="transmembrane region" description="Helical" evidence="1">
    <location>
        <begin position="436"/>
        <end position="457"/>
    </location>
</feature>
<sequence>MLRNEVLPAPVPAPARGNRRVTLDWLRGLAVALVVGYHVFPQVLPGGLIGVDLFFVLSGFLVTTVLLTGRSKGPHLWSNWTAFWIRRTRRLVPAMLAALVGGTLTALVLLPDVPAKLGQQWLGALTWSSNWLYASDETSYFAKYDQPWWLHLWSVGIEAQFYLVWPVILTALLVVAANLRRTSATVMAVGAPFALAVLSAGAFVLASTAGADPSSLYMNSAMHAFGLLAGAGVAVVAHRRQERREQLRRRQPRVCDRTLPSGGGITRTVVLPALPAVVAVLGVLAIIVLAAVSPTDDPRFLGPTIIAASAIGALVVAMLTLLPEPSSTHKLGWLEWLGNRSYAIYLWHWPILLALRGIAEKLDLSIGAVAGAPQSTAVVTDPFAVLLVGVVTIALSLVIAELSWRYVEQPVLRDGWRGAVRSMGAWLKSTTQRPAALFDVVLVAVLVLAGVTAALVLSPGMTDLETQLSSSLSSSA</sequence>
<dbReference type="Pfam" id="PF01757">
    <property type="entry name" value="Acyl_transf_3"/>
    <property type="match status" value="1"/>
</dbReference>
<evidence type="ECO:0000313" key="3">
    <source>
        <dbReference type="EMBL" id="HIW90402.1"/>
    </source>
</evidence>
<gene>
    <name evidence="3" type="ORF">H9870_01875</name>
</gene>